<dbReference type="EMBL" id="LK391709">
    <property type="protein sequence ID" value="CDR97375.1"/>
    <property type="molecule type" value="Genomic_DNA"/>
</dbReference>
<name>A0A061DEJ2_BABBI</name>
<dbReference type="RefSeq" id="XP_012769561.1">
    <property type="nucleotide sequence ID" value="XM_012914107.1"/>
</dbReference>
<protein>
    <submittedName>
        <fullName evidence="1">Uncharacterized protein</fullName>
    </submittedName>
</protein>
<evidence type="ECO:0000313" key="2">
    <source>
        <dbReference type="Proteomes" id="UP000033188"/>
    </source>
</evidence>
<organism evidence="1 2">
    <name type="scientific">Babesia bigemina</name>
    <dbReference type="NCBI Taxonomy" id="5866"/>
    <lineage>
        <taxon>Eukaryota</taxon>
        <taxon>Sar</taxon>
        <taxon>Alveolata</taxon>
        <taxon>Apicomplexa</taxon>
        <taxon>Aconoidasida</taxon>
        <taxon>Piroplasmida</taxon>
        <taxon>Babesiidae</taxon>
        <taxon>Babesia</taxon>
    </lineage>
</organism>
<keyword evidence="2" id="KW-1185">Reference proteome</keyword>
<proteinExistence type="predicted"/>
<dbReference type="AlphaFoldDB" id="A0A061DEJ2"/>
<dbReference type="Proteomes" id="UP000033188">
    <property type="component" value="Chromosome 3"/>
</dbReference>
<accession>A0A061DEJ2</accession>
<dbReference type="VEuPathDB" id="PiroplasmaDB:BBBOND_0312780"/>
<dbReference type="GeneID" id="24565916"/>
<dbReference type="KEGG" id="bbig:BBBOND_0312780"/>
<evidence type="ECO:0000313" key="1">
    <source>
        <dbReference type="EMBL" id="CDR97375.1"/>
    </source>
</evidence>
<dbReference type="OrthoDB" id="366829at2759"/>
<sequence>MLRKLLNVLEYTATYRNSTYQKRASVLNGLTTLDTRLEATDCILQVRHCAGTLTLSDNLCKPFYNSTLPKDSENPHKSIIHNLCASAASIVGYQYPGTYDGSGIVYGNALRLCDAILAFLDVLHDDVIVPLESQLRRGHKGFCHVIPKVATGLRDYNAAVKASNERVKKPIETVLEYVKADGELCRGINDLQITETSTPAEDERTVESAVSLVEECKEVARVFSRSLTAATNAINDLNPKLKRKF</sequence>
<reference evidence="2" key="1">
    <citation type="journal article" date="2014" name="Nucleic Acids Res.">
        <title>The evolutionary dynamics of variant antigen genes in Babesia reveal a history of genomic innovation underlying host-parasite interaction.</title>
        <authorList>
            <person name="Jackson A.P."/>
            <person name="Otto T.D."/>
            <person name="Darby A."/>
            <person name="Ramaprasad A."/>
            <person name="Xia D."/>
            <person name="Echaide I.E."/>
            <person name="Farber M."/>
            <person name="Gahlot S."/>
            <person name="Gamble J."/>
            <person name="Gupta D."/>
            <person name="Gupta Y."/>
            <person name="Jackson L."/>
            <person name="Malandrin L."/>
            <person name="Malas T.B."/>
            <person name="Moussa E."/>
            <person name="Nair M."/>
            <person name="Reid A.J."/>
            <person name="Sanders M."/>
            <person name="Sharma J."/>
            <person name="Tracey A."/>
            <person name="Quail M.A."/>
            <person name="Weir W."/>
            <person name="Wastling J.M."/>
            <person name="Hall N."/>
            <person name="Willadsen P."/>
            <person name="Lingelbach K."/>
            <person name="Shiels B."/>
            <person name="Tait A."/>
            <person name="Berriman M."/>
            <person name="Allred D.R."/>
            <person name="Pain A."/>
        </authorList>
    </citation>
    <scope>NUCLEOTIDE SEQUENCE [LARGE SCALE GENOMIC DNA]</scope>
    <source>
        <strain evidence="2">Bond</strain>
    </source>
</reference>
<gene>
    <name evidence="1" type="ORF">BBBOND_0312780</name>
</gene>